<dbReference type="Proteomes" id="UP000198281">
    <property type="component" value="Unassembled WGS sequence"/>
</dbReference>
<dbReference type="EMBL" id="FZOS01000006">
    <property type="protein sequence ID" value="SNS43364.1"/>
    <property type="molecule type" value="Genomic_DNA"/>
</dbReference>
<keyword evidence="3" id="KW-1185">Reference proteome</keyword>
<feature type="transmembrane region" description="Helical" evidence="1">
    <location>
        <begin position="12"/>
        <end position="32"/>
    </location>
</feature>
<evidence type="ECO:0000256" key="1">
    <source>
        <dbReference type="SAM" id="Phobius"/>
    </source>
</evidence>
<protein>
    <submittedName>
        <fullName evidence="2">Uncharacterized protein</fullName>
    </submittedName>
</protein>
<organism evidence="2 3">
    <name type="scientific">Edaphosphingomonas laterariae</name>
    <dbReference type="NCBI Taxonomy" id="861865"/>
    <lineage>
        <taxon>Bacteria</taxon>
        <taxon>Pseudomonadati</taxon>
        <taxon>Pseudomonadota</taxon>
        <taxon>Alphaproteobacteria</taxon>
        <taxon>Sphingomonadales</taxon>
        <taxon>Rhizorhabdaceae</taxon>
        <taxon>Edaphosphingomonas</taxon>
    </lineage>
</organism>
<dbReference type="AlphaFoldDB" id="A0A239EHJ2"/>
<sequence>MKLVHDAAGTAFDPWLLLLFPLGGLLLTLWLWKSAGRGAWKWAAIFTLLLALLTVALPFADHARVQARAKAGDIVTAEGPVSGHKRWSERRWAGSSRGVGVTSFDRYDTTTYEYFYVGETPFTFIVNGYPSQASFTNSADPPVAIRDGMWAKAAYFADDWYDSERRITRLELGPPRGGGPAMLHPAAAPDLSGLPDDFAAFRRAFGDAIAREDQAGVKALIAFPFAFEGHRMEADEFDSLWMSLFSPPQRPCLMTAKPIREGDRFVLFCGPYGYYFGKTAAGWRLIEFGADGEAM</sequence>
<evidence type="ECO:0000313" key="3">
    <source>
        <dbReference type="Proteomes" id="UP000198281"/>
    </source>
</evidence>
<name>A0A239EHJ2_9SPHN</name>
<keyword evidence="1" id="KW-1133">Transmembrane helix</keyword>
<gene>
    <name evidence="2" type="ORF">SAMN06295912_106113</name>
</gene>
<dbReference type="OrthoDB" id="8237335at2"/>
<proteinExistence type="predicted"/>
<accession>A0A239EHJ2</accession>
<feature type="transmembrane region" description="Helical" evidence="1">
    <location>
        <begin position="39"/>
        <end position="60"/>
    </location>
</feature>
<evidence type="ECO:0000313" key="2">
    <source>
        <dbReference type="EMBL" id="SNS43364.1"/>
    </source>
</evidence>
<keyword evidence="1" id="KW-0472">Membrane</keyword>
<reference evidence="3" key="1">
    <citation type="submission" date="2017-06" db="EMBL/GenBank/DDBJ databases">
        <authorList>
            <person name="Varghese N."/>
            <person name="Submissions S."/>
        </authorList>
    </citation>
    <scope>NUCLEOTIDE SEQUENCE [LARGE SCALE GENOMIC DNA]</scope>
    <source>
        <strain evidence="3">LNB2</strain>
    </source>
</reference>
<dbReference type="RefSeq" id="WP_089219050.1">
    <property type="nucleotide sequence ID" value="NZ_FZOS01000006.1"/>
</dbReference>
<keyword evidence="1" id="KW-0812">Transmembrane</keyword>